<keyword evidence="3 6" id="KW-1015">Disulfide bond</keyword>
<feature type="domain" description="SRCR" evidence="11">
    <location>
        <begin position="607"/>
        <end position="704"/>
    </location>
</feature>
<dbReference type="GeneID" id="109583033"/>
<protein>
    <recommendedName>
        <fullName evidence="14">Deleted in malignant brain tumors 1 protein</fullName>
    </recommendedName>
</protein>
<evidence type="ECO:0000259" key="10">
    <source>
        <dbReference type="PROSITE" id="PS50026"/>
    </source>
</evidence>
<feature type="domain" description="SRCR" evidence="11">
    <location>
        <begin position="711"/>
        <end position="812"/>
    </location>
</feature>
<feature type="binding site" evidence="7">
    <location>
        <position position="1257"/>
    </location>
    <ligand>
        <name>ATP</name>
        <dbReference type="ChEBI" id="CHEBI:30616"/>
    </ligand>
</feature>
<dbReference type="Gene3D" id="2.10.25.10">
    <property type="entry name" value="Laminin"/>
    <property type="match status" value="1"/>
</dbReference>
<dbReference type="SUPFAM" id="SSF56112">
    <property type="entry name" value="Protein kinase-like (PK-like)"/>
    <property type="match status" value="1"/>
</dbReference>
<proteinExistence type="predicted"/>
<reference evidence="13" key="1">
    <citation type="journal article" date="2010" name="Nature">
        <title>The Amphimedon queenslandica genome and the evolution of animal complexity.</title>
        <authorList>
            <person name="Srivastava M."/>
            <person name="Simakov O."/>
            <person name="Chapman J."/>
            <person name="Fahey B."/>
            <person name="Gauthier M.E."/>
            <person name="Mitros T."/>
            <person name="Richards G.S."/>
            <person name="Conaco C."/>
            <person name="Dacre M."/>
            <person name="Hellsten U."/>
            <person name="Larroux C."/>
            <person name="Putnam N.H."/>
            <person name="Stanke M."/>
            <person name="Adamska M."/>
            <person name="Darling A."/>
            <person name="Degnan S.M."/>
            <person name="Oakley T.H."/>
            <person name="Plachetzki D.C."/>
            <person name="Zhai Y."/>
            <person name="Adamski M."/>
            <person name="Calcino A."/>
            <person name="Cummins S.F."/>
            <person name="Goodstein D.M."/>
            <person name="Harris C."/>
            <person name="Jackson D.J."/>
            <person name="Leys S.P."/>
            <person name="Shu S."/>
            <person name="Woodcroft B.J."/>
            <person name="Vervoort M."/>
            <person name="Kosik K.S."/>
            <person name="Manning G."/>
            <person name="Degnan B.M."/>
            <person name="Rokhsar D.S."/>
        </authorList>
    </citation>
    <scope>NUCLEOTIDE SEQUENCE [LARGE SCALE GENOMIC DNA]</scope>
</reference>
<evidence type="ECO:0000259" key="9">
    <source>
        <dbReference type="PROSITE" id="PS50011"/>
    </source>
</evidence>
<evidence type="ECO:0000256" key="3">
    <source>
        <dbReference type="ARBA" id="ARBA00023157"/>
    </source>
</evidence>
<evidence type="ECO:0008006" key="14">
    <source>
        <dbReference type="Google" id="ProtNLM"/>
    </source>
</evidence>
<dbReference type="FunFam" id="3.10.250.10:FF:000001">
    <property type="entry name" value="Lysyl oxidase 4 isoform X1"/>
    <property type="match status" value="2"/>
</dbReference>
<keyword evidence="1" id="KW-0732">Signal</keyword>
<feature type="disulfide bond" evidence="6">
    <location>
        <begin position="675"/>
        <end position="685"/>
    </location>
</feature>
<feature type="disulfide bond" evidence="5">
    <location>
        <begin position="358"/>
        <end position="375"/>
    </location>
</feature>
<dbReference type="Proteomes" id="UP000007879">
    <property type="component" value="Unassembled WGS sequence"/>
</dbReference>
<dbReference type="InterPro" id="IPR036772">
    <property type="entry name" value="SRCR-like_dom_sf"/>
</dbReference>
<dbReference type="Pfam" id="PF00008">
    <property type="entry name" value="EGF"/>
    <property type="match status" value="1"/>
</dbReference>
<dbReference type="GO" id="GO:0004672">
    <property type="term" value="F:protein kinase activity"/>
    <property type="evidence" value="ECO:0007669"/>
    <property type="project" value="InterPro"/>
</dbReference>
<dbReference type="InterPro" id="IPR001245">
    <property type="entry name" value="Ser-Thr/Tyr_kinase_cat_dom"/>
</dbReference>
<evidence type="ECO:0000256" key="4">
    <source>
        <dbReference type="ARBA" id="ARBA00023180"/>
    </source>
</evidence>
<dbReference type="PROSITE" id="PS50026">
    <property type="entry name" value="EGF_3"/>
    <property type="match status" value="1"/>
</dbReference>
<dbReference type="Gene3D" id="3.30.200.20">
    <property type="entry name" value="Phosphorylase Kinase, domain 1"/>
    <property type="match status" value="1"/>
</dbReference>
<feature type="disulfide bond" evidence="6">
    <location>
        <begin position="992"/>
        <end position="1002"/>
    </location>
</feature>
<evidence type="ECO:0000259" key="11">
    <source>
        <dbReference type="PROSITE" id="PS50287"/>
    </source>
</evidence>
<dbReference type="PROSITE" id="PS00420">
    <property type="entry name" value="SRCR_1"/>
    <property type="match status" value="5"/>
</dbReference>
<keyword evidence="8" id="KW-0472">Membrane</keyword>
<keyword evidence="13" id="KW-1185">Reference proteome</keyword>
<dbReference type="PANTHER" id="PTHR48071">
    <property type="entry name" value="SRCR DOMAIN-CONTAINING PROTEIN"/>
    <property type="match status" value="1"/>
</dbReference>
<dbReference type="SMART" id="SM00202">
    <property type="entry name" value="SR"/>
    <property type="match status" value="7"/>
</dbReference>
<dbReference type="InterPro" id="IPR011009">
    <property type="entry name" value="Kinase-like_dom_sf"/>
</dbReference>
<dbReference type="SUPFAM" id="SSF56487">
    <property type="entry name" value="SRCR-like"/>
    <property type="match status" value="7"/>
</dbReference>
<dbReference type="PANTHER" id="PTHR48071:SF18">
    <property type="entry name" value="DELETED IN MALIGNANT BRAIN TUMORS 1 PROTEIN-RELATED"/>
    <property type="match status" value="1"/>
</dbReference>
<keyword evidence="4" id="KW-0325">Glycoprotein</keyword>
<dbReference type="Pfam" id="PF17517">
    <property type="entry name" value="IgGFc_binding"/>
    <property type="match status" value="1"/>
</dbReference>
<dbReference type="Gene3D" id="3.10.250.10">
    <property type="entry name" value="SRCR-like domain"/>
    <property type="match status" value="7"/>
</dbReference>
<dbReference type="RefSeq" id="XP_019853765.1">
    <property type="nucleotide sequence ID" value="XM_019998206.1"/>
</dbReference>
<reference evidence="12" key="2">
    <citation type="submission" date="2024-06" db="UniProtKB">
        <authorList>
            <consortium name="EnsemblMetazoa"/>
        </authorList>
    </citation>
    <scope>IDENTIFICATION</scope>
</reference>
<dbReference type="PROSITE" id="PS50287">
    <property type="entry name" value="SRCR_2"/>
    <property type="match status" value="7"/>
</dbReference>
<dbReference type="Pfam" id="PF00530">
    <property type="entry name" value="SRCR"/>
    <property type="match status" value="7"/>
</dbReference>
<dbReference type="InterPro" id="IPR017441">
    <property type="entry name" value="Protein_kinase_ATP_BS"/>
</dbReference>
<feature type="transmembrane region" description="Helical" evidence="8">
    <location>
        <begin position="1141"/>
        <end position="1168"/>
    </location>
</feature>
<comment type="caution">
    <text evidence="6">Lacks conserved residue(s) required for the propagation of feature annotation.</text>
</comment>
<evidence type="ECO:0000256" key="2">
    <source>
        <dbReference type="ARBA" id="ARBA00022737"/>
    </source>
</evidence>
<dbReference type="FunFam" id="3.10.250.10:FF:000006">
    <property type="entry name" value="neurotrypsin isoform X2"/>
    <property type="match status" value="3"/>
</dbReference>
<evidence type="ECO:0000313" key="12">
    <source>
        <dbReference type="EnsemblMetazoa" id="XP_019853765.1"/>
    </source>
</evidence>
<dbReference type="PRINTS" id="PR00258">
    <property type="entry name" value="SPERACTRCPTR"/>
</dbReference>
<dbReference type="PROSITE" id="PS00107">
    <property type="entry name" value="PROTEIN_KINASE_ATP"/>
    <property type="match status" value="1"/>
</dbReference>
<feature type="disulfide bond" evidence="6">
    <location>
        <begin position="780"/>
        <end position="790"/>
    </location>
</feature>
<evidence type="ECO:0000256" key="5">
    <source>
        <dbReference type="PROSITE-ProRule" id="PRU00076"/>
    </source>
</evidence>
<feature type="disulfide bond" evidence="6">
    <location>
        <begin position="887"/>
        <end position="897"/>
    </location>
</feature>
<feature type="domain" description="SRCR" evidence="11">
    <location>
        <begin position="503"/>
        <end position="600"/>
    </location>
</feature>
<dbReference type="PROSITE" id="PS50011">
    <property type="entry name" value="PROTEIN_KINASE_DOM"/>
    <property type="match status" value="1"/>
</dbReference>
<feature type="domain" description="SRCR" evidence="11">
    <location>
        <begin position="1028"/>
        <end position="1125"/>
    </location>
</feature>
<feature type="domain" description="Protein kinase" evidence="9">
    <location>
        <begin position="1225"/>
        <end position="1304"/>
    </location>
</feature>
<accession>A0AAN0J9P8</accession>
<evidence type="ECO:0000256" key="8">
    <source>
        <dbReference type="SAM" id="Phobius"/>
    </source>
</evidence>
<dbReference type="EnsemblMetazoa" id="XM_019998206.1">
    <property type="protein sequence ID" value="XP_019853765.1"/>
    <property type="gene ID" value="LOC109583033"/>
</dbReference>
<dbReference type="InterPro" id="IPR000742">
    <property type="entry name" value="EGF"/>
</dbReference>
<feature type="disulfide bond" evidence="6">
    <location>
        <begin position="467"/>
        <end position="477"/>
    </location>
</feature>
<feature type="domain" description="SRCR" evidence="11">
    <location>
        <begin position="398"/>
        <end position="496"/>
    </location>
</feature>
<keyword evidence="8" id="KW-0812">Transmembrane</keyword>
<feature type="domain" description="EGF-like" evidence="10">
    <location>
        <begin position="349"/>
        <end position="388"/>
    </location>
</feature>
<dbReference type="InterPro" id="IPR035234">
    <property type="entry name" value="IgGFc-bd_N"/>
</dbReference>
<dbReference type="SMART" id="SM00181">
    <property type="entry name" value="EGF"/>
    <property type="match status" value="1"/>
</dbReference>
<keyword evidence="7" id="KW-0547">Nucleotide-binding</keyword>
<dbReference type="InterPro" id="IPR000719">
    <property type="entry name" value="Prot_kinase_dom"/>
</dbReference>
<evidence type="ECO:0000313" key="13">
    <source>
        <dbReference type="Proteomes" id="UP000007879"/>
    </source>
</evidence>
<dbReference type="FunFam" id="3.10.250.10:FF:000011">
    <property type="entry name" value="Scavenger receptor class A member 5"/>
    <property type="match status" value="2"/>
</dbReference>
<evidence type="ECO:0000256" key="7">
    <source>
        <dbReference type="PROSITE-ProRule" id="PRU10141"/>
    </source>
</evidence>
<sequence>MEEEQSKVYFTVIYSEAHSNNDSNNIIEYIYMLAVYSYVYYAVSIGTDESSSFSSLLIVSGDNNTNIRITPTVTVTIPSSLTSSGNQISLNAGQSITIQLQYLETFLLKPTVDKADLTGTKLESNNPISVYSGHTCVVGSSCDFVGEQIPPVASWGNEFLVQSFAIYNRQSGYILKLIGSQANTNANLLCDEGNSSYSLSLQEGNILSQTILSQTSCYVSSTSPILVAQFSVTERDMIIIPPLHQYASNVTSFNRIFGDSVVNLVVLAADASSQIRLNGALLPSLTSSSWEYYSIFFVNDCYVFNDYILFNYGEVTIWSNNSDDKILVMVYGFYHRYFYSGNIDLKPSEGYICEPTPCQNGGSCTLVSAPSNYTCDCTGTGYQGINCSTPVSCITGSINLVNGPHDWEGRVEVCVNESWGTVCDNNWDSTDAAVVCRQLGWGTSGTALSSAYFGQGNGSIHLDNVQCLGTEQLLTNCTHLTTHNCGHSKDAGVACHVCTPGTVHLVNGSNSTEGRVELCHIGRWGTVCDNYWDNTDASVVCRQLGYDSGTAFGRAYFGQGTGSVLMDDVHCNGAESYLTNCTHTIYHNCRHSEDAGVRCASCTTGSIQLVGGSHDWEGRVKVCNNGLWATVCDNNWDSTDAAVVCRQLGWGTSGSPLSFAYFGQGAVIHLDNVQCLGTEQLLTNCTHSTAHNCGHSKDAGIACHVCTPGTVRLVNGSNSNEGRVELCQNGRWGTVCDDSWDNTDAIVVCRQLGLETNGTALSSAYFGQGNESVFLANVACNGAEMFLANCTHDFDVLSYNCSHSKDAGVMCLSCNDGSIRLVGGTNSKEGRVEVCSGGVWGTVCDDFWDNTDASVVCKQLGYHSGTAFGSAYFGQGTGSIVMDNTHCNGTESLLKNCTHITEHNCNHNEDAGVKCVLCVAGSIRLFNGSHDWEGRVEVCVNESWGTVCDNNWDSTDAAVVCKLLGWGTSGTALSNAYFGQGTGSILLDNVQCTGTEQLLTNCRHSTTHNCGHSKDAGVACHVCTPGTVRLVNGSNSIEGRVELCHNGRWGTVCDDSWDNTDASVVCRQLGYGPGTAFYDAYFGQGTGSVVIDDVDCNGSESYLTNCTHTTEHNCNDKEVAGIRCSFINISTNPASNQLSSILVPVAISLLLMLLVVLAVALFVACFIIKKRRNRKQLTRRIESNSSLFSKSNKENIYSSSSNKNVEISTEYMIQLSSCIIPGSSISMQETVGQGEFGIVYRGVMTKKDQMSQAVAVKTLKGFYNKIDIDSLLDECITMMSFDNLNVLPLIGVCLDLGPAPCIVM</sequence>
<dbReference type="GO" id="GO:0016020">
    <property type="term" value="C:membrane"/>
    <property type="evidence" value="ECO:0007669"/>
    <property type="project" value="InterPro"/>
</dbReference>
<feature type="disulfide bond" evidence="6">
    <location>
        <begin position="1096"/>
        <end position="1106"/>
    </location>
</feature>
<evidence type="ECO:0000256" key="1">
    <source>
        <dbReference type="ARBA" id="ARBA00022729"/>
    </source>
</evidence>
<feature type="disulfide bond" evidence="6">
    <location>
        <begin position="571"/>
        <end position="581"/>
    </location>
</feature>
<keyword evidence="7" id="KW-0067">ATP-binding</keyword>
<keyword evidence="2" id="KW-0677">Repeat</keyword>
<organism evidence="12 13">
    <name type="scientific">Amphimedon queenslandica</name>
    <name type="common">Sponge</name>
    <dbReference type="NCBI Taxonomy" id="400682"/>
    <lineage>
        <taxon>Eukaryota</taxon>
        <taxon>Metazoa</taxon>
        <taxon>Porifera</taxon>
        <taxon>Demospongiae</taxon>
        <taxon>Heteroscleromorpha</taxon>
        <taxon>Haplosclerida</taxon>
        <taxon>Niphatidae</taxon>
        <taxon>Amphimedon</taxon>
    </lineage>
</organism>
<dbReference type="SUPFAM" id="SSF57196">
    <property type="entry name" value="EGF/Laminin"/>
    <property type="match status" value="1"/>
</dbReference>
<feature type="domain" description="SRCR" evidence="11">
    <location>
        <begin position="923"/>
        <end position="1021"/>
    </location>
</feature>
<dbReference type="Pfam" id="PF07714">
    <property type="entry name" value="PK_Tyr_Ser-Thr"/>
    <property type="match status" value="1"/>
</dbReference>
<feature type="domain" description="SRCR" evidence="11">
    <location>
        <begin position="819"/>
        <end position="916"/>
    </location>
</feature>
<keyword evidence="8" id="KW-1133">Transmembrane helix</keyword>
<dbReference type="InterPro" id="IPR001190">
    <property type="entry name" value="SRCR"/>
</dbReference>
<keyword evidence="5" id="KW-0245">EGF-like domain</keyword>
<dbReference type="KEGG" id="aqu:109583033"/>
<name>A0AAN0J9P8_AMPQE</name>
<evidence type="ECO:0000256" key="6">
    <source>
        <dbReference type="PROSITE-ProRule" id="PRU00196"/>
    </source>
</evidence>
<dbReference type="GO" id="GO:0005524">
    <property type="term" value="F:ATP binding"/>
    <property type="evidence" value="ECO:0007669"/>
    <property type="project" value="UniProtKB-UniRule"/>
</dbReference>